<dbReference type="AlphaFoldDB" id="A0A9D4TVM1"/>
<organism evidence="2 3">
    <name type="scientific">Chlorella vulgaris</name>
    <name type="common">Green alga</name>
    <dbReference type="NCBI Taxonomy" id="3077"/>
    <lineage>
        <taxon>Eukaryota</taxon>
        <taxon>Viridiplantae</taxon>
        <taxon>Chlorophyta</taxon>
        <taxon>core chlorophytes</taxon>
        <taxon>Trebouxiophyceae</taxon>
        <taxon>Chlorellales</taxon>
        <taxon>Chlorellaceae</taxon>
        <taxon>Chlorella clade</taxon>
        <taxon>Chlorella</taxon>
    </lineage>
</organism>
<evidence type="ECO:0000313" key="2">
    <source>
        <dbReference type="EMBL" id="KAI3435963.1"/>
    </source>
</evidence>
<accession>A0A9D4TVM1</accession>
<evidence type="ECO:0000313" key="3">
    <source>
        <dbReference type="Proteomes" id="UP001055712"/>
    </source>
</evidence>
<dbReference type="Proteomes" id="UP001055712">
    <property type="component" value="Unassembled WGS sequence"/>
</dbReference>
<sequence>MVSGHSGGSTAKPVPGQAMGAEYGLPATQIRACGGEVTVQVPKEVADRFNRALNKHADSGGGVASNQDSDTHKSGMEPLTERARNLTEVTHEKVRTRGTGETRAPEVGFPAR</sequence>
<gene>
    <name evidence="2" type="ORF">D9Q98_002021</name>
</gene>
<proteinExistence type="predicted"/>
<feature type="region of interest" description="Disordered" evidence="1">
    <location>
        <begin position="1"/>
        <end position="20"/>
    </location>
</feature>
<keyword evidence="3" id="KW-1185">Reference proteome</keyword>
<reference evidence="2" key="1">
    <citation type="journal article" date="2019" name="Plant J.">
        <title>Chlorella vulgaris genome assembly and annotation reveals the molecular basis for metabolic acclimation to high light conditions.</title>
        <authorList>
            <person name="Cecchin M."/>
            <person name="Marcolungo L."/>
            <person name="Rossato M."/>
            <person name="Girolomoni L."/>
            <person name="Cosentino E."/>
            <person name="Cuine S."/>
            <person name="Li-Beisson Y."/>
            <person name="Delledonne M."/>
            <person name="Ballottari M."/>
        </authorList>
    </citation>
    <scope>NUCLEOTIDE SEQUENCE</scope>
    <source>
        <strain evidence="2">211/11P</strain>
    </source>
</reference>
<feature type="compositionally biased region" description="Basic and acidic residues" evidence="1">
    <location>
        <begin position="69"/>
        <end position="104"/>
    </location>
</feature>
<name>A0A9D4TVM1_CHLVU</name>
<reference evidence="2" key="2">
    <citation type="submission" date="2020-11" db="EMBL/GenBank/DDBJ databases">
        <authorList>
            <person name="Cecchin M."/>
            <person name="Marcolungo L."/>
            <person name="Rossato M."/>
            <person name="Girolomoni L."/>
            <person name="Cosentino E."/>
            <person name="Cuine S."/>
            <person name="Li-Beisson Y."/>
            <person name="Delledonne M."/>
            <person name="Ballottari M."/>
        </authorList>
    </citation>
    <scope>NUCLEOTIDE SEQUENCE</scope>
    <source>
        <strain evidence="2">211/11P</strain>
        <tissue evidence="2">Whole cell</tissue>
    </source>
</reference>
<comment type="caution">
    <text evidence="2">The sequence shown here is derived from an EMBL/GenBank/DDBJ whole genome shotgun (WGS) entry which is preliminary data.</text>
</comment>
<evidence type="ECO:0000256" key="1">
    <source>
        <dbReference type="SAM" id="MobiDB-lite"/>
    </source>
</evidence>
<feature type="region of interest" description="Disordered" evidence="1">
    <location>
        <begin position="54"/>
        <end position="112"/>
    </location>
</feature>
<dbReference type="EMBL" id="SIDB01000002">
    <property type="protein sequence ID" value="KAI3435963.1"/>
    <property type="molecule type" value="Genomic_DNA"/>
</dbReference>
<dbReference type="OrthoDB" id="10400573at2759"/>
<protein>
    <submittedName>
        <fullName evidence="2">Uncharacterized protein</fullName>
    </submittedName>
</protein>